<dbReference type="EMBL" id="UGTJ01000001">
    <property type="protein sequence ID" value="SUB79567.1"/>
    <property type="molecule type" value="Genomic_DNA"/>
</dbReference>
<feature type="transmembrane region" description="Helical" evidence="8">
    <location>
        <begin position="150"/>
        <end position="170"/>
    </location>
</feature>
<name>A0AAQ1UHS4_9BACT</name>
<evidence type="ECO:0000256" key="5">
    <source>
        <dbReference type="ARBA" id="ARBA00022989"/>
    </source>
</evidence>
<evidence type="ECO:0000256" key="7">
    <source>
        <dbReference type="PIRSR" id="PIRSR600715-1"/>
    </source>
</evidence>
<sequence>MVLLTLFGGMFEYMTLRLWVLGIILPFVSAMVITALVHPVIVKMALKKNMTDAPDYRKLQKQPVPVMGGLAVFFGVVVGAGVTSMFFNTYALFTCVVALTVMMYVGMLDDMVGLSPIVRIVLEIAVIAFVVKMDLTNINDFHGLFGIGKLPVYVSLPLCTVACVGIINAVNMIDGVDGLSTGLCIFACLCFGVVFCASYDGTMSVMAALAAGALVPFFFHNVFGSTSKMFIGDAGTMMMGMLMSIFCMRMIDNTSLAAANHPGFGVIAFCVSVLSIPVFDTLRVMTGRMWKGVSPFHPDKSHLHHLFIEIGFSHVGTTIMVISLNMLNVLCWFVAYLAGADVTWQFIVVVVVAFLNTTVLFYTVRKMNHKHLPYRILKRIAELSHMETGEWFMTIRRILDKI</sequence>
<dbReference type="Pfam" id="PF00953">
    <property type="entry name" value="Glycos_transf_4"/>
    <property type="match status" value="1"/>
</dbReference>
<feature type="transmembrane region" description="Helical" evidence="8">
    <location>
        <begin position="120"/>
        <end position="138"/>
    </location>
</feature>
<dbReference type="GO" id="GO:0036380">
    <property type="term" value="F:UDP-N-acetylglucosamine-undecaprenyl-phosphate N-acetylglucosaminephosphotransferase activity"/>
    <property type="evidence" value="ECO:0007669"/>
    <property type="project" value="UniProtKB-EC"/>
</dbReference>
<feature type="transmembrane region" description="Helical" evidence="8">
    <location>
        <begin position="205"/>
        <end position="223"/>
    </location>
</feature>
<keyword evidence="4 8" id="KW-0812">Transmembrane</keyword>
<keyword evidence="7" id="KW-0460">Magnesium</keyword>
<comment type="subcellular location">
    <subcellularLocation>
        <location evidence="1">Cell membrane</location>
        <topology evidence="1">Multi-pass membrane protein</topology>
    </subcellularLocation>
</comment>
<evidence type="ECO:0000313" key="10">
    <source>
        <dbReference type="Proteomes" id="UP000255283"/>
    </source>
</evidence>
<feature type="binding site" evidence="7">
    <location>
        <position position="233"/>
    </location>
    <ligand>
        <name>Mg(2+)</name>
        <dbReference type="ChEBI" id="CHEBI:18420"/>
    </ligand>
</feature>
<evidence type="ECO:0000256" key="8">
    <source>
        <dbReference type="SAM" id="Phobius"/>
    </source>
</evidence>
<feature type="transmembrane region" description="Helical" evidence="8">
    <location>
        <begin position="89"/>
        <end position="108"/>
    </location>
</feature>
<proteinExistence type="predicted"/>
<keyword evidence="7" id="KW-0479">Metal-binding</keyword>
<keyword evidence="3 9" id="KW-0808">Transferase</keyword>
<dbReference type="Proteomes" id="UP000255283">
    <property type="component" value="Unassembled WGS sequence"/>
</dbReference>
<feature type="transmembrane region" description="Helical" evidence="8">
    <location>
        <begin position="263"/>
        <end position="285"/>
    </location>
</feature>
<accession>A0AAQ1UHS4</accession>
<feature type="transmembrane region" description="Helical" evidence="8">
    <location>
        <begin position="344"/>
        <end position="364"/>
    </location>
</feature>
<dbReference type="GO" id="GO:0005886">
    <property type="term" value="C:plasma membrane"/>
    <property type="evidence" value="ECO:0007669"/>
    <property type="project" value="UniProtKB-SubCell"/>
</dbReference>
<dbReference type="AlphaFoldDB" id="A0AAQ1UHS4"/>
<keyword evidence="2" id="KW-1003">Cell membrane</keyword>
<dbReference type="InterPro" id="IPR000715">
    <property type="entry name" value="Glycosyl_transferase_4"/>
</dbReference>
<dbReference type="InterPro" id="IPR018480">
    <property type="entry name" value="PNAcMuramoyl-5peptid_Trfase_CS"/>
</dbReference>
<feature type="transmembrane region" description="Helical" evidence="8">
    <location>
        <begin position="182"/>
        <end position="199"/>
    </location>
</feature>
<feature type="transmembrane region" description="Helical" evidence="8">
    <location>
        <begin position="20"/>
        <end position="42"/>
    </location>
</feature>
<dbReference type="GO" id="GO:0044038">
    <property type="term" value="P:cell wall macromolecule biosynthetic process"/>
    <property type="evidence" value="ECO:0007669"/>
    <property type="project" value="TreeGrafter"/>
</dbReference>
<evidence type="ECO:0000256" key="6">
    <source>
        <dbReference type="ARBA" id="ARBA00023136"/>
    </source>
</evidence>
<protein>
    <submittedName>
        <fullName evidence="9">Undecaprenyl-phosphate alpha-N-acetylglucosaminyl 1-phosphate transferase</fullName>
        <ecNumber evidence="9">2.7.8.33</ecNumber>
    </submittedName>
</protein>
<dbReference type="GO" id="GO:0071555">
    <property type="term" value="P:cell wall organization"/>
    <property type="evidence" value="ECO:0007669"/>
    <property type="project" value="TreeGrafter"/>
</dbReference>
<comment type="cofactor">
    <cofactor evidence="7">
        <name>Mg(2+)</name>
        <dbReference type="ChEBI" id="CHEBI:18420"/>
    </cofactor>
</comment>
<keyword evidence="6 8" id="KW-0472">Membrane</keyword>
<evidence type="ECO:0000256" key="2">
    <source>
        <dbReference type="ARBA" id="ARBA00022475"/>
    </source>
</evidence>
<dbReference type="GO" id="GO:0046872">
    <property type="term" value="F:metal ion binding"/>
    <property type="evidence" value="ECO:0007669"/>
    <property type="project" value="UniProtKB-KW"/>
</dbReference>
<comment type="caution">
    <text evidence="9">The sequence shown here is derived from an EMBL/GenBank/DDBJ whole genome shotgun (WGS) entry which is preliminary data.</text>
</comment>
<feature type="transmembrane region" description="Helical" evidence="8">
    <location>
        <begin position="63"/>
        <end position="83"/>
    </location>
</feature>
<feature type="binding site" evidence="7">
    <location>
        <position position="171"/>
    </location>
    <ligand>
        <name>Mg(2+)</name>
        <dbReference type="ChEBI" id="CHEBI:18420"/>
    </ligand>
</feature>
<feature type="transmembrane region" description="Helical" evidence="8">
    <location>
        <begin position="230"/>
        <end position="251"/>
    </location>
</feature>
<keyword evidence="5 8" id="KW-1133">Transmembrane helix</keyword>
<dbReference type="CDD" id="cd06853">
    <property type="entry name" value="GT_WecA_like"/>
    <property type="match status" value="1"/>
</dbReference>
<dbReference type="PANTHER" id="PTHR22926:SF3">
    <property type="entry name" value="UNDECAPRENYL-PHOSPHATE ALPHA-N-ACETYLGLUCOSAMINYL 1-PHOSPHATE TRANSFERASE"/>
    <property type="match status" value="1"/>
</dbReference>
<evidence type="ECO:0000313" key="9">
    <source>
        <dbReference type="EMBL" id="SUB79567.1"/>
    </source>
</evidence>
<gene>
    <name evidence="9" type="primary">wecA</name>
    <name evidence="9" type="ORF">NCTC13063_00834</name>
</gene>
<dbReference type="RefSeq" id="WP_082227447.1">
    <property type="nucleotide sequence ID" value="NZ_CALLWX010000024.1"/>
</dbReference>
<organism evidence="9 10">
    <name type="scientific">Segatella buccae</name>
    <dbReference type="NCBI Taxonomy" id="28126"/>
    <lineage>
        <taxon>Bacteria</taxon>
        <taxon>Pseudomonadati</taxon>
        <taxon>Bacteroidota</taxon>
        <taxon>Bacteroidia</taxon>
        <taxon>Bacteroidales</taxon>
        <taxon>Prevotellaceae</taxon>
        <taxon>Segatella</taxon>
    </lineage>
</organism>
<feature type="transmembrane region" description="Helical" evidence="8">
    <location>
        <begin position="306"/>
        <end position="338"/>
    </location>
</feature>
<evidence type="ECO:0000256" key="3">
    <source>
        <dbReference type="ARBA" id="ARBA00022679"/>
    </source>
</evidence>
<dbReference type="PANTHER" id="PTHR22926">
    <property type="entry name" value="PHOSPHO-N-ACETYLMURAMOYL-PENTAPEPTIDE-TRANSFERASE"/>
    <property type="match status" value="1"/>
</dbReference>
<evidence type="ECO:0000256" key="1">
    <source>
        <dbReference type="ARBA" id="ARBA00004651"/>
    </source>
</evidence>
<dbReference type="PROSITE" id="PS01348">
    <property type="entry name" value="MRAY_2"/>
    <property type="match status" value="1"/>
</dbReference>
<reference evidence="9 10" key="1">
    <citation type="submission" date="2018-06" db="EMBL/GenBank/DDBJ databases">
        <authorList>
            <consortium name="Pathogen Informatics"/>
            <person name="Doyle S."/>
        </authorList>
    </citation>
    <scope>NUCLEOTIDE SEQUENCE [LARGE SCALE GENOMIC DNA]</scope>
    <source>
        <strain evidence="9 10">NCTC13063</strain>
    </source>
</reference>
<evidence type="ECO:0000256" key="4">
    <source>
        <dbReference type="ARBA" id="ARBA00022692"/>
    </source>
</evidence>
<dbReference type="GO" id="GO:0009103">
    <property type="term" value="P:lipopolysaccharide biosynthetic process"/>
    <property type="evidence" value="ECO:0007669"/>
    <property type="project" value="TreeGrafter"/>
</dbReference>
<dbReference type="EC" id="2.7.8.33" evidence="9"/>